<dbReference type="AlphaFoldDB" id="A0A6A6DR39"/>
<accession>A0A6A6DR39</accession>
<name>A0A6A6DR39_9PEZI</name>
<reference evidence="2" key="1">
    <citation type="journal article" date="2020" name="Stud. Mycol.">
        <title>101 Dothideomycetes genomes: a test case for predicting lifestyles and emergence of pathogens.</title>
        <authorList>
            <person name="Haridas S."/>
            <person name="Albert R."/>
            <person name="Binder M."/>
            <person name="Bloem J."/>
            <person name="Labutti K."/>
            <person name="Salamov A."/>
            <person name="Andreopoulos B."/>
            <person name="Baker S."/>
            <person name="Barry K."/>
            <person name="Bills G."/>
            <person name="Bluhm B."/>
            <person name="Cannon C."/>
            <person name="Castanera R."/>
            <person name="Culley D."/>
            <person name="Daum C."/>
            <person name="Ezra D."/>
            <person name="Gonzalez J."/>
            <person name="Henrissat B."/>
            <person name="Kuo A."/>
            <person name="Liang C."/>
            <person name="Lipzen A."/>
            <person name="Lutzoni F."/>
            <person name="Magnuson J."/>
            <person name="Mondo S."/>
            <person name="Nolan M."/>
            <person name="Ohm R."/>
            <person name="Pangilinan J."/>
            <person name="Park H.-J."/>
            <person name="Ramirez L."/>
            <person name="Alfaro M."/>
            <person name="Sun H."/>
            <person name="Tritt A."/>
            <person name="Yoshinaga Y."/>
            <person name="Zwiers L.-H."/>
            <person name="Turgeon B."/>
            <person name="Goodwin S."/>
            <person name="Spatafora J."/>
            <person name="Crous P."/>
            <person name="Grigoriev I."/>
        </authorList>
    </citation>
    <scope>NUCLEOTIDE SEQUENCE</scope>
    <source>
        <strain evidence="2">CBS 207.26</strain>
    </source>
</reference>
<evidence type="ECO:0000256" key="1">
    <source>
        <dbReference type="SAM" id="SignalP"/>
    </source>
</evidence>
<gene>
    <name evidence="2" type="ORF">K469DRAFT_591492</name>
</gene>
<dbReference type="EMBL" id="ML994656">
    <property type="protein sequence ID" value="KAF2180768.1"/>
    <property type="molecule type" value="Genomic_DNA"/>
</dbReference>
<feature type="signal peptide" evidence="1">
    <location>
        <begin position="1"/>
        <end position="20"/>
    </location>
</feature>
<feature type="non-terminal residue" evidence="2">
    <location>
        <position position="1"/>
    </location>
</feature>
<evidence type="ECO:0000313" key="2">
    <source>
        <dbReference type="EMBL" id="KAF2180768.1"/>
    </source>
</evidence>
<keyword evidence="1" id="KW-0732">Signal</keyword>
<dbReference type="Proteomes" id="UP000800200">
    <property type="component" value="Unassembled WGS sequence"/>
</dbReference>
<proteinExistence type="predicted"/>
<evidence type="ECO:0000313" key="3">
    <source>
        <dbReference type="Proteomes" id="UP000800200"/>
    </source>
</evidence>
<sequence length="57" mass="6685">KLAKKVLLWIIFMKRLFTKAEIYYALVVEPNKVKLNLKNISNIKDLVFIYAGFVIVN</sequence>
<keyword evidence="3" id="KW-1185">Reference proteome</keyword>
<protein>
    <submittedName>
        <fullName evidence="2">Uncharacterized protein</fullName>
    </submittedName>
</protein>
<feature type="chain" id="PRO_5025436190" evidence="1">
    <location>
        <begin position="21"/>
        <end position="57"/>
    </location>
</feature>
<organism evidence="2 3">
    <name type="scientific">Zopfia rhizophila CBS 207.26</name>
    <dbReference type="NCBI Taxonomy" id="1314779"/>
    <lineage>
        <taxon>Eukaryota</taxon>
        <taxon>Fungi</taxon>
        <taxon>Dikarya</taxon>
        <taxon>Ascomycota</taxon>
        <taxon>Pezizomycotina</taxon>
        <taxon>Dothideomycetes</taxon>
        <taxon>Dothideomycetes incertae sedis</taxon>
        <taxon>Zopfiaceae</taxon>
        <taxon>Zopfia</taxon>
    </lineage>
</organism>